<proteinExistence type="inferred from homology"/>
<dbReference type="CDD" id="cd03890">
    <property type="entry name" value="M20_pepD"/>
    <property type="match status" value="1"/>
</dbReference>
<dbReference type="NCBIfam" id="TIGR01893">
    <property type="entry name" value="aa-his-dipept"/>
    <property type="match status" value="1"/>
</dbReference>
<evidence type="ECO:0000256" key="6">
    <source>
        <dbReference type="ARBA" id="ARBA00022833"/>
    </source>
</evidence>
<dbReference type="GO" id="GO:0046872">
    <property type="term" value="F:metal ion binding"/>
    <property type="evidence" value="ECO:0007669"/>
    <property type="project" value="UniProtKB-KW"/>
</dbReference>
<dbReference type="InterPro" id="IPR001160">
    <property type="entry name" value="Peptidase_M20C"/>
</dbReference>
<keyword evidence="8" id="KW-0170">Cobalt</keyword>
<keyword evidence="4" id="KW-0479">Metal-binding</keyword>
<dbReference type="InterPro" id="IPR002933">
    <property type="entry name" value="Peptidase_M20"/>
</dbReference>
<dbReference type="AlphaFoldDB" id="A0A653A9W9"/>
<comment type="cofactor">
    <cofactor evidence="2">
        <name>Zn(2+)</name>
        <dbReference type="ChEBI" id="CHEBI:29105"/>
    </cofactor>
</comment>
<feature type="domain" description="Peptidase M20 dimerisation" evidence="18">
    <location>
        <begin position="209"/>
        <end position="289"/>
    </location>
</feature>
<name>A0A653A9W9_9BACT</name>
<evidence type="ECO:0000256" key="17">
    <source>
        <dbReference type="ARBA" id="ARBA00078074"/>
    </source>
</evidence>
<dbReference type="EC" id="3.4.13.18" evidence="10"/>
<dbReference type="FunFam" id="3.40.630.10:FF:000015">
    <property type="entry name" value="Aminoacyl-histidine dipeptidase PepD"/>
    <property type="match status" value="1"/>
</dbReference>
<evidence type="ECO:0000256" key="1">
    <source>
        <dbReference type="ARBA" id="ARBA00001941"/>
    </source>
</evidence>
<comment type="catalytic activity">
    <reaction evidence="9">
        <text>Hydrolysis of dipeptides, preferentially hydrophobic dipeptides including prolyl amino acids.</text>
        <dbReference type="EC" id="3.4.13.18"/>
    </reaction>
</comment>
<dbReference type="Pfam" id="PF01546">
    <property type="entry name" value="Peptidase_M20"/>
    <property type="match status" value="1"/>
</dbReference>
<evidence type="ECO:0000256" key="4">
    <source>
        <dbReference type="ARBA" id="ARBA00022723"/>
    </source>
</evidence>
<dbReference type="PANTHER" id="PTHR43501">
    <property type="entry name" value="CYTOSOL NON-SPECIFIC DIPEPTIDASE"/>
    <property type="match status" value="1"/>
</dbReference>
<evidence type="ECO:0000259" key="18">
    <source>
        <dbReference type="Pfam" id="PF07687"/>
    </source>
</evidence>
<evidence type="ECO:0000256" key="8">
    <source>
        <dbReference type="ARBA" id="ARBA00023285"/>
    </source>
</evidence>
<evidence type="ECO:0000256" key="15">
    <source>
        <dbReference type="ARBA" id="ARBA00076004"/>
    </source>
</evidence>
<keyword evidence="3" id="KW-0645">Protease</keyword>
<keyword evidence="6" id="KW-0862">Zinc</keyword>
<evidence type="ECO:0000256" key="3">
    <source>
        <dbReference type="ARBA" id="ARBA00022670"/>
    </source>
</evidence>
<dbReference type="GO" id="GO:0070573">
    <property type="term" value="F:metallodipeptidase activity"/>
    <property type="evidence" value="ECO:0007669"/>
    <property type="project" value="TreeGrafter"/>
</dbReference>
<dbReference type="GO" id="GO:0006508">
    <property type="term" value="P:proteolysis"/>
    <property type="evidence" value="ECO:0007669"/>
    <property type="project" value="UniProtKB-KW"/>
</dbReference>
<dbReference type="PANTHER" id="PTHR43501:SF1">
    <property type="entry name" value="CYTOSOL NON-SPECIFIC DIPEPTIDASE"/>
    <property type="match status" value="1"/>
</dbReference>
<dbReference type="Gene3D" id="3.40.630.10">
    <property type="entry name" value="Zn peptidases"/>
    <property type="match status" value="2"/>
</dbReference>
<protein>
    <recommendedName>
        <fullName evidence="13">Cytosol non-specific dipeptidase</fullName>
        <ecNumber evidence="10">3.4.13.18</ecNumber>
    </recommendedName>
    <alternativeName>
        <fullName evidence="16">Aminoacyl-histidine dipeptidase</fullName>
    </alternativeName>
    <alternativeName>
        <fullName evidence="15">Beta-alanyl-histidine dipeptidase</fullName>
    </alternativeName>
    <alternativeName>
        <fullName evidence="14">Carnosinase</fullName>
    </alternativeName>
    <alternativeName>
        <fullName evidence="11">Peptidase D</fullName>
    </alternativeName>
    <alternativeName>
        <fullName evidence="17">Xaa-His dipeptidase</fullName>
    </alternativeName>
</protein>
<evidence type="ECO:0000256" key="10">
    <source>
        <dbReference type="ARBA" id="ARBA00038976"/>
    </source>
</evidence>
<dbReference type="GO" id="GO:0005829">
    <property type="term" value="C:cytosol"/>
    <property type="evidence" value="ECO:0007669"/>
    <property type="project" value="TreeGrafter"/>
</dbReference>
<evidence type="ECO:0000256" key="13">
    <source>
        <dbReference type="ARBA" id="ARBA00071271"/>
    </source>
</evidence>
<keyword evidence="5 19" id="KW-0378">Hydrolase</keyword>
<dbReference type="PIRSF" id="PIRSF016599">
    <property type="entry name" value="Xaa-His_dipept"/>
    <property type="match status" value="1"/>
</dbReference>
<dbReference type="Pfam" id="PF07687">
    <property type="entry name" value="M20_dimer"/>
    <property type="match status" value="1"/>
</dbReference>
<evidence type="ECO:0000256" key="16">
    <source>
        <dbReference type="ARBA" id="ARBA00077688"/>
    </source>
</evidence>
<dbReference type="InterPro" id="IPR011650">
    <property type="entry name" value="Peptidase_M20_dimer"/>
</dbReference>
<keyword evidence="7" id="KW-0482">Metalloprotease</keyword>
<comment type="similarity">
    <text evidence="12">Belongs to the peptidase M20C family.</text>
</comment>
<sequence length="480" mass="53597">MKNLEPQIVWNFFHEITQIPRPSKKEDKIRAYLQEFGEKMNLPAKTDNAGNVLITKPATSGYEDKPTVILQSHMDMVCEKNNDVKHDFEKDAIETYIEDDWVKAKGTTLGADNGIGMAMMLAILASENLQHPALECLFTTDEETGLTGAFALEENFLTGKTLINLDSEDDGEIFVGCAGGIDTVADFKYKIKDTPKDYFAFSVSVTGLKGGHSGDDIDKHLANANKLLNRILWNMYNELDLLLVKIDGGNLRNAIPREASAVCCVPFEDKEQVRIIFNHIAGELEQEHAAVETKMRIELHSEDIPKHTMTKKSTEKILNAIYACPHGIKEMSADMPGLVETSTNLASVKMKGKDKVEIVTSQRSSVESAKYDIMYQVETVFRLMGAKVSHGDGYPGWKPNLNSEILKKAEESYQRLFDKKAKVRAIHAGLECGLFLEKYPDLDMISIGPDMRGVHSPDERLSISSTQNCWLWLTDVLGSL</sequence>
<dbReference type="EMBL" id="UPXZ01000019">
    <property type="protein sequence ID" value="VBB44794.1"/>
    <property type="molecule type" value="Genomic_DNA"/>
</dbReference>
<evidence type="ECO:0000256" key="5">
    <source>
        <dbReference type="ARBA" id="ARBA00022801"/>
    </source>
</evidence>
<evidence type="ECO:0000313" key="19">
    <source>
        <dbReference type="EMBL" id="VBB44794.1"/>
    </source>
</evidence>
<comment type="cofactor">
    <cofactor evidence="1">
        <name>Co(2+)</name>
        <dbReference type="ChEBI" id="CHEBI:48828"/>
    </cofactor>
</comment>
<evidence type="ECO:0000256" key="14">
    <source>
        <dbReference type="ARBA" id="ARBA00075285"/>
    </source>
</evidence>
<organism evidence="19">
    <name type="scientific">uncultured Paludibacter sp</name>
    <dbReference type="NCBI Taxonomy" id="497635"/>
    <lineage>
        <taxon>Bacteria</taxon>
        <taxon>Pseudomonadati</taxon>
        <taxon>Bacteroidota</taxon>
        <taxon>Bacteroidia</taxon>
        <taxon>Bacteroidales</taxon>
        <taxon>Paludibacteraceae</taxon>
        <taxon>Paludibacter</taxon>
        <taxon>environmental samples</taxon>
    </lineage>
</organism>
<evidence type="ECO:0000256" key="9">
    <source>
        <dbReference type="ARBA" id="ARBA00036421"/>
    </source>
</evidence>
<evidence type="ECO:0000256" key="12">
    <source>
        <dbReference type="ARBA" id="ARBA00061423"/>
    </source>
</evidence>
<evidence type="ECO:0000256" key="7">
    <source>
        <dbReference type="ARBA" id="ARBA00023049"/>
    </source>
</evidence>
<gene>
    <name evidence="19" type="primary">pepD</name>
    <name evidence="19" type="ORF">TRIP_D260208</name>
</gene>
<evidence type="ECO:0000256" key="2">
    <source>
        <dbReference type="ARBA" id="ARBA00001947"/>
    </source>
</evidence>
<dbReference type="FunFam" id="3.40.630.10:FF:000018">
    <property type="entry name" value="Aminoacyl-histidine dipeptidase PepD"/>
    <property type="match status" value="1"/>
</dbReference>
<dbReference type="PRINTS" id="PR00934">
    <property type="entry name" value="XHISDIPTASE"/>
</dbReference>
<dbReference type="SUPFAM" id="SSF53187">
    <property type="entry name" value="Zn-dependent exopeptidases"/>
    <property type="match status" value="1"/>
</dbReference>
<accession>A0A653A9W9</accession>
<reference evidence="19" key="1">
    <citation type="submission" date="2018-07" db="EMBL/GenBank/DDBJ databases">
        <authorList>
            <consortium name="Genoscope - CEA"/>
            <person name="William W."/>
        </authorList>
    </citation>
    <scope>NUCLEOTIDE SEQUENCE</scope>
    <source>
        <strain evidence="19">IK1</strain>
    </source>
</reference>
<evidence type="ECO:0000256" key="11">
    <source>
        <dbReference type="ARBA" id="ARBA00044252"/>
    </source>
</evidence>
<keyword evidence="19" id="KW-0224">Dipeptidase</keyword>